<dbReference type="Proteomes" id="UP000606172">
    <property type="component" value="Unassembled WGS sequence"/>
</dbReference>
<keyword evidence="2" id="KW-0732">Signal</keyword>
<dbReference type="InterPro" id="IPR028082">
    <property type="entry name" value="Peripla_BP_I"/>
</dbReference>
<evidence type="ECO:0000256" key="1">
    <source>
        <dbReference type="ARBA" id="ARBA00010062"/>
    </source>
</evidence>
<gene>
    <name evidence="4" type="ORF">Ssi02_58070</name>
</gene>
<protein>
    <recommendedName>
        <fullName evidence="3">Leucine-binding protein domain-containing protein</fullName>
    </recommendedName>
</protein>
<dbReference type="Pfam" id="PF13458">
    <property type="entry name" value="Peripla_BP_6"/>
    <property type="match status" value="2"/>
</dbReference>
<comment type="caution">
    <text evidence="4">The sequence shown here is derived from an EMBL/GenBank/DDBJ whole genome shotgun (WGS) entry which is preliminary data.</text>
</comment>
<dbReference type="InterPro" id="IPR051010">
    <property type="entry name" value="BCAA_transport"/>
</dbReference>
<dbReference type="PANTHER" id="PTHR30483">
    <property type="entry name" value="LEUCINE-SPECIFIC-BINDING PROTEIN"/>
    <property type="match status" value="1"/>
</dbReference>
<evidence type="ECO:0000313" key="5">
    <source>
        <dbReference type="Proteomes" id="UP000606172"/>
    </source>
</evidence>
<dbReference type="InterPro" id="IPR028081">
    <property type="entry name" value="Leu-bd"/>
</dbReference>
<dbReference type="RefSeq" id="WP_204030632.1">
    <property type="nucleotide sequence ID" value="NZ_BOOW01000037.1"/>
</dbReference>
<evidence type="ECO:0000313" key="4">
    <source>
        <dbReference type="EMBL" id="GII95576.1"/>
    </source>
</evidence>
<feature type="domain" description="Leucine-binding protein" evidence="3">
    <location>
        <begin position="213"/>
        <end position="322"/>
    </location>
</feature>
<comment type="similarity">
    <text evidence="1">Belongs to the leucine-binding protein family.</text>
</comment>
<accession>A0A919RNQ3</accession>
<dbReference type="EMBL" id="BOOW01000037">
    <property type="protein sequence ID" value="GII95576.1"/>
    <property type="molecule type" value="Genomic_DNA"/>
</dbReference>
<dbReference type="Gene3D" id="3.40.50.2300">
    <property type="match status" value="3"/>
</dbReference>
<organism evidence="4 5">
    <name type="scientific">Sinosporangium siamense</name>
    <dbReference type="NCBI Taxonomy" id="1367973"/>
    <lineage>
        <taxon>Bacteria</taxon>
        <taxon>Bacillati</taxon>
        <taxon>Actinomycetota</taxon>
        <taxon>Actinomycetes</taxon>
        <taxon>Streptosporangiales</taxon>
        <taxon>Streptosporangiaceae</taxon>
        <taxon>Sinosporangium</taxon>
    </lineage>
</organism>
<evidence type="ECO:0000256" key="2">
    <source>
        <dbReference type="ARBA" id="ARBA00022729"/>
    </source>
</evidence>
<proteinExistence type="inferred from homology"/>
<reference evidence="4" key="1">
    <citation type="submission" date="2021-01" db="EMBL/GenBank/DDBJ databases">
        <title>Whole genome shotgun sequence of Sinosporangium siamense NBRC 109515.</title>
        <authorList>
            <person name="Komaki H."/>
            <person name="Tamura T."/>
        </authorList>
    </citation>
    <scope>NUCLEOTIDE SEQUENCE</scope>
    <source>
        <strain evidence="4">NBRC 109515</strain>
    </source>
</reference>
<name>A0A919RNQ3_9ACTN</name>
<sequence length="329" mass="34691">MEVGAVLSLSGRYARFGTQARFGLEVWRSFNGTVGLVIEDDESDPRGVEIALRRVAARCDILLGPYSTHLMRRAGDVAADLGRLIWNHGGSGDDVQIAHPGHVVSVLTPASRYAEPFLGYLSASGDMSPLWLYRGKGRFAEQVTAGAAAIARSVGIRVVEDEPPPHLESGWNLFCAGSFEEDVDRVRQALALPHPPATLCAVAAGVREFGAAVDRADGVYGVGQWFPGAGHEVQVGVSESDFVRAYVDRVGHLPDYPVVQAAAAATIATHCAQLAGSTERTALWAAATALETPTLFGGFRVDPVTGAQAGHAATLVRWGSGGLAAARPR</sequence>
<feature type="domain" description="Leucine-binding protein" evidence="3">
    <location>
        <begin position="3"/>
        <end position="166"/>
    </location>
</feature>
<evidence type="ECO:0000259" key="3">
    <source>
        <dbReference type="Pfam" id="PF13458"/>
    </source>
</evidence>
<dbReference type="SUPFAM" id="SSF53822">
    <property type="entry name" value="Periplasmic binding protein-like I"/>
    <property type="match status" value="1"/>
</dbReference>
<keyword evidence="5" id="KW-1185">Reference proteome</keyword>
<dbReference type="AlphaFoldDB" id="A0A919RNQ3"/>
<dbReference type="PANTHER" id="PTHR30483:SF37">
    <property type="entry name" value="ABC TRANSPORTER SUBSTRATE-BINDING PROTEIN"/>
    <property type="match status" value="1"/>
</dbReference>